<protein>
    <submittedName>
        <fullName evidence="3">Uncharacterized protein</fullName>
    </submittedName>
</protein>
<reference evidence="3 4" key="1">
    <citation type="submission" date="2019-02" db="EMBL/GenBank/DDBJ databases">
        <title>Deep-cultivation of Planctomycetes and their phenomic and genomic characterization uncovers novel biology.</title>
        <authorList>
            <person name="Wiegand S."/>
            <person name="Jogler M."/>
            <person name="Boedeker C."/>
            <person name="Pinto D."/>
            <person name="Vollmers J."/>
            <person name="Rivas-Marin E."/>
            <person name="Kohn T."/>
            <person name="Peeters S.H."/>
            <person name="Heuer A."/>
            <person name="Rast P."/>
            <person name="Oberbeckmann S."/>
            <person name="Bunk B."/>
            <person name="Jeske O."/>
            <person name="Meyerdierks A."/>
            <person name="Storesund J.E."/>
            <person name="Kallscheuer N."/>
            <person name="Luecker S."/>
            <person name="Lage O.M."/>
            <person name="Pohl T."/>
            <person name="Merkel B.J."/>
            <person name="Hornburger P."/>
            <person name="Mueller R.-W."/>
            <person name="Bruemmer F."/>
            <person name="Labrenz M."/>
            <person name="Spormann A.M."/>
            <person name="Op den Camp H."/>
            <person name="Overmann J."/>
            <person name="Amann R."/>
            <person name="Jetten M.S.M."/>
            <person name="Mascher T."/>
            <person name="Medema M.H."/>
            <person name="Devos D.P."/>
            <person name="Kaster A.-K."/>
            <person name="Ovreas L."/>
            <person name="Rohde M."/>
            <person name="Galperin M.Y."/>
            <person name="Jogler C."/>
        </authorList>
    </citation>
    <scope>NUCLEOTIDE SEQUENCE [LARGE SCALE GENOMIC DNA]</scope>
    <source>
        <strain evidence="3 4">Q31a</strain>
    </source>
</reference>
<keyword evidence="2" id="KW-1133">Transmembrane helix</keyword>
<feature type="region of interest" description="Disordered" evidence="1">
    <location>
        <begin position="217"/>
        <end position="239"/>
    </location>
</feature>
<organism evidence="3 4">
    <name type="scientific">Aureliella helgolandensis</name>
    <dbReference type="NCBI Taxonomy" id="2527968"/>
    <lineage>
        <taxon>Bacteria</taxon>
        <taxon>Pseudomonadati</taxon>
        <taxon>Planctomycetota</taxon>
        <taxon>Planctomycetia</taxon>
        <taxon>Pirellulales</taxon>
        <taxon>Pirellulaceae</taxon>
        <taxon>Aureliella</taxon>
    </lineage>
</organism>
<evidence type="ECO:0000313" key="3">
    <source>
        <dbReference type="EMBL" id="QDV25779.1"/>
    </source>
</evidence>
<name>A0A518GB30_9BACT</name>
<dbReference type="KEGG" id="ahel:Q31a_41060"/>
<feature type="compositionally biased region" description="Basic and acidic residues" evidence="1">
    <location>
        <begin position="217"/>
        <end position="228"/>
    </location>
</feature>
<feature type="transmembrane region" description="Helical" evidence="2">
    <location>
        <begin position="84"/>
        <end position="107"/>
    </location>
</feature>
<evidence type="ECO:0000256" key="1">
    <source>
        <dbReference type="SAM" id="MobiDB-lite"/>
    </source>
</evidence>
<evidence type="ECO:0000313" key="4">
    <source>
        <dbReference type="Proteomes" id="UP000318017"/>
    </source>
</evidence>
<dbReference type="PROSITE" id="PS51257">
    <property type="entry name" value="PROKAR_LIPOPROTEIN"/>
    <property type="match status" value="1"/>
</dbReference>
<sequence length="416" mass="45666">MRGILFWSLTVAVLACSGCTEMRIIEGDAKVFQTSAVGTIIRTLLGLGLIGLGIVAIAGSILPDRKPKNRRAKPGEKLSVAQRVGLGLFGGMMGFIGLFLAAISLLFPNKLHVTVWPDRVEMASTYSQTGGKELVIPFAGLASVELREETNVVGRIKTYLVFTQKNGDVVKQGAGNNERQALIAIQQTLEAYQAEQPTSVEETATAVPHLPETVAKPAERPSMSRREAAANLGRPKAESKPKEYSLKRYAINIPVPTDYSIVGPETVIEVGTKLKACYARKWSTVTVVATNDDGTITCNWDSFPTYTYKMMREDLIVANQNATEVAAKSPSTQYSLKRYKIDIPIPNGHALVAADTKVRVGMKLQACYAGRWEFVTVVAVNDDETITCNWDKWQSFTYKMLRQDLIIADEDAQRNN</sequence>
<evidence type="ECO:0000256" key="2">
    <source>
        <dbReference type="SAM" id="Phobius"/>
    </source>
</evidence>
<accession>A0A518GB30</accession>
<keyword evidence="2" id="KW-0472">Membrane</keyword>
<feature type="transmembrane region" description="Helical" evidence="2">
    <location>
        <begin position="39"/>
        <end position="63"/>
    </location>
</feature>
<gene>
    <name evidence="3" type="ORF">Q31a_41060</name>
</gene>
<dbReference type="EMBL" id="CP036298">
    <property type="protein sequence ID" value="QDV25779.1"/>
    <property type="molecule type" value="Genomic_DNA"/>
</dbReference>
<keyword evidence="4" id="KW-1185">Reference proteome</keyword>
<dbReference type="Proteomes" id="UP000318017">
    <property type="component" value="Chromosome"/>
</dbReference>
<dbReference type="OrthoDB" id="272716at2"/>
<keyword evidence="2" id="KW-0812">Transmembrane</keyword>
<dbReference type="AlphaFoldDB" id="A0A518GB30"/>
<proteinExistence type="predicted"/>